<comment type="caution">
    <text evidence="2">The sequence shown here is derived from an EMBL/GenBank/DDBJ whole genome shotgun (WGS) entry which is preliminary data.</text>
</comment>
<evidence type="ECO:0000313" key="3">
    <source>
        <dbReference type="Proteomes" id="UP000673691"/>
    </source>
</evidence>
<gene>
    <name evidence="2" type="ORF">BJ554DRAFT_4357</name>
</gene>
<name>A0A8H7ZN56_9FUNG</name>
<dbReference type="EMBL" id="JAEFCI010012418">
    <property type="protein sequence ID" value="KAG5456017.1"/>
    <property type="molecule type" value="Genomic_DNA"/>
</dbReference>
<feature type="region of interest" description="Disordered" evidence="1">
    <location>
        <begin position="1"/>
        <end position="33"/>
    </location>
</feature>
<keyword evidence="3" id="KW-1185">Reference proteome</keyword>
<organism evidence="2 3">
    <name type="scientific">Olpidium bornovanus</name>
    <dbReference type="NCBI Taxonomy" id="278681"/>
    <lineage>
        <taxon>Eukaryota</taxon>
        <taxon>Fungi</taxon>
        <taxon>Fungi incertae sedis</taxon>
        <taxon>Olpidiomycota</taxon>
        <taxon>Olpidiomycotina</taxon>
        <taxon>Olpidiomycetes</taxon>
        <taxon>Olpidiales</taxon>
        <taxon>Olpidiaceae</taxon>
        <taxon>Olpidium</taxon>
    </lineage>
</organism>
<proteinExistence type="predicted"/>
<protein>
    <submittedName>
        <fullName evidence="2">Uncharacterized protein</fullName>
    </submittedName>
</protein>
<feature type="non-terminal residue" evidence="2">
    <location>
        <position position="33"/>
    </location>
</feature>
<sequence>MFLSISPRRLPSSPVSDPPPKSADKRRLLTILN</sequence>
<feature type="compositionally biased region" description="Low complexity" evidence="1">
    <location>
        <begin position="1"/>
        <end position="15"/>
    </location>
</feature>
<dbReference type="Proteomes" id="UP000673691">
    <property type="component" value="Unassembled WGS sequence"/>
</dbReference>
<accession>A0A8H7ZN56</accession>
<evidence type="ECO:0000313" key="2">
    <source>
        <dbReference type="EMBL" id="KAG5456017.1"/>
    </source>
</evidence>
<dbReference type="AlphaFoldDB" id="A0A8H7ZN56"/>
<evidence type="ECO:0000256" key="1">
    <source>
        <dbReference type="SAM" id="MobiDB-lite"/>
    </source>
</evidence>
<reference evidence="2 3" key="1">
    <citation type="journal article" name="Sci. Rep.">
        <title>Genome-scale phylogenetic analyses confirm Olpidium as the closest living zoosporic fungus to the non-flagellated, terrestrial fungi.</title>
        <authorList>
            <person name="Chang Y."/>
            <person name="Rochon D."/>
            <person name="Sekimoto S."/>
            <person name="Wang Y."/>
            <person name="Chovatia M."/>
            <person name="Sandor L."/>
            <person name="Salamov A."/>
            <person name="Grigoriev I.V."/>
            <person name="Stajich J.E."/>
            <person name="Spatafora J.W."/>
        </authorList>
    </citation>
    <scope>NUCLEOTIDE SEQUENCE [LARGE SCALE GENOMIC DNA]</scope>
    <source>
        <strain evidence="2">S191</strain>
    </source>
</reference>